<feature type="compositionally biased region" description="Low complexity" evidence="2">
    <location>
        <begin position="555"/>
        <end position="567"/>
    </location>
</feature>
<feature type="non-terminal residue" evidence="4">
    <location>
        <position position="817"/>
    </location>
</feature>
<dbReference type="GO" id="GO:0003712">
    <property type="term" value="F:transcription coregulator activity"/>
    <property type="evidence" value="ECO:0007669"/>
    <property type="project" value="InterPro"/>
</dbReference>
<dbReference type="PANTHER" id="PTHR13526:SF3">
    <property type="entry name" value="SPT20 HOMOLOG, SAGA COMPLEX COMPONENT"/>
    <property type="match status" value="1"/>
</dbReference>
<feature type="compositionally biased region" description="Low complexity" evidence="2">
    <location>
        <begin position="793"/>
        <end position="811"/>
    </location>
</feature>
<sequence length="817" mass="88916">QQQALELALDRAEYVIESARQRPPKRKYLSSGRKSIFQKLYDLYIEECEKEPEVKKLRRNVNLLEKLVMQETLSCLVVNLYPGNEGYSLMLRGKNGSDSETIRLPYEEGELLEYLDAEELPPILVDLLEKSQVNIFHCGCVIAEIRDYRQSSNMKSPGYQSRHILLRPTMQTLICDVHSITSDNHKWTQEDKLLLESQLILATAEPLCLDPSIAVTCTANRLLYNRQKMNTRPMKRCFKRYSRSSLNRQQDLSHCPPPPQLKLLDFLQKRKERKAGQHYDLKISKAGNCVDMWKRSPCNLAVPSEVDVEKYAKVEKSIKSDDSQPTVWPAHDVKDDYIFECEAGNQYQKTKLTILQSLGDPLYYGKIQPCKEDEESDSPMSPSHFSTDDHSNWFVIGSKTDAERVVNQYQELVQNEAKCPVKMSHSSSGSASLSQLSPGKETEQPETVSVQSSVLGKGVKHRPPPIKLPSTSGNSSSGNYFTPQQASSFLKSPTPPPASKPPSLSRKSSVDLNQVSMLSPAALSPASSSQRSGTPKPSTPTPTPSSTPHPPDAQSSTPITPSATPTPQDSGFTPQPTLLTQFAQQQKCLSQAMPVTTIPLSTMVTSTTTGTTATQVMANSAGLNFINVVGSVCGAQALMSGSNPVLGCNTGAITPAGVNLSGLLPSGGLLPNTLPGAMQTASQAGVPFGLKNTSSLRPLNLLQLPGGSLIFNTLQQQQQQQQQLSQFTPQQPQQPQQPTTSSPQQPGEQGSEQSLTSQEQALSAQHAAVINLAGVGSFMHSQAAAVTILAASNGYGSSSSTNSSATSSSAYRQPVKK</sequence>
<feature type="compositionally biased region" description="Polar residues" evidence="2">
    <location>
        <begin position="445"/>
        <end position="454"/>
    </location>
</feature>
<dbReference type="PANTHER" id="PTHR13526">
    <property type="entry name" value="TRANSCRIPTION FACTOR SPT20 HOMOLOG"/>
    <property type="match status" value="1"/>
</dbReference>
<comment type="similarity">
    <text evidence="1">Belongs to the SPT20 family.</text>
</comment>
<gene>
    <name evidence="4" type="ORF">M91_15673</name>
</gene>
<accession>L8HWX8</accession>
<feature type="region of interest" description="Disordered" evidence="2">
    <location>
        <begin position="419"/>
        <end position="509"/>
    </location>
</feature>
<feature type="region of interest" description="Disordered" evidence="2">
    <location>
        <begin position="720"/>
        <end position="760"/>
    </location>
</feature>
<feature type="region of interest" description="Disordered" evidence="2">
    <location>
        <begin position="793"/>
        <end position="817"/>
    </location>
</feature>
<dbReference type="EMBL" id="JH882741">
    <property type="protein sequence ID" value="ELR48346.1"/>
    <property type="molecule type" value="Genomic_DNA"/>
</dbReference>
<dbReference type="Proteomes" id="UP000011080">
    <property type="component" value="Unassembled WGS sequence"/>
</dbReference>
<feature type="domain" description="Spt20-like SEP" evidence="3">
    <location>
        <begin position="75"/>
        <end position="216"/>
    </location>
</feature>
<evidence type="ECO:0000313" key="5">
    <source>
        <dbReference type="Proteomes" id="UP000011080"/>
    </source>
</evidence>
<feature type="compositionally biased region" description="Low complexity" evidence="2">
    <location>
        <begin position="424"/>
        <end position="437"/>
    </location>
</feature>
<feature type="compositionally biased region" description="Pro residues" evidence="2">
    <location>
        <begin position="537"/>
        <end position="551"/>
    </location>
</feature>
<dbReference type="InterPro" id="IPR046468">
    <property type="entry name" value="Spt20-like_SEP"/>
</dbReference>
<dbReference type="STRING" id="72004.ENSBMUP00000018650"/>
<evidence type="ECO:0000256" key="1">
    <source>
        <dbReference type="ARBA" id="ARBA00009112"/>
    </source>
</evidence>
<dbReference type="Pfam" id="PF12090">
    <property type="entry name" value="Spt20_SEP"/>
    <property type="match status" value="1"/>
</dbReference>
<dbReference type="GO" id="GO:0000124">
    <property type="term" value="C:SAGA complex"/>
    <property type="evidence" value="ECO:0007669"/>
    <property type="project" value="InterPro"/>
</dbReference>
<evidence type="ECO:0000259" key="3">
    <source>
        <dbReference type="Pfam" id="PF12090"/>
    </source>
</evidence>
<name>L8HWX8_9CETA</name>
<reference evidence="4 5" key="1">
    <citation type="journal article" date="2012" name="Nat. Genet.">
        <title>The yak genome and adaptation to life at high altitude.</title>
        <authorList>
            <person name="Qiu Q."/>
            <person name="Zhang G."/>
            <person name="Ma T."/>
            <person name="Qian W."/>
            <person name="Wang J."/>
            <person name="Ye Z."/>
            <person name="Cao C."/>
            <person name="Hu Q."/>
            <person name="Kim J."/>
            <person name="Larkin D.M."/>
            <person name="Auvil L."/>
            <person name="Capitanu B."/>
            <person name="Ma J."/>
            <person name="Lewin H.A."/>
            <person name="Qian X."/>
            <person name="Lang Y."/>
            <person name="Zhou R."/>
            <person name="Wang L."/>
            <person name="Wang K."/>
            <person name="Xia J."/>
            <person name="Liao S."/>
            <person name="Pan S."/>
            <person name="Lu X."/>
            <person name="Hou H."/>
            <person name="Wang Y."/>
            <person name="Zang X."/>
            <person name="Yin Y."/>
            <person name="Ma H."/>
            <person name="Zhang J."/>
            <person name="Wang Z."/>
            <person name="Zhang Y."/>
            <person name="Zhang D."/>
            <person name="Yonezawa T."/>
            <person name="Hasegawa M."/>
            <person name="Zhong Y."/>
            <person name="Liu W."/>
            <person name="Zhang Y."/>
            <person name="Huang Z."/>
            <person name="Zhang S."/>
            <person name="Long R."/>
            <person name="Yang H."/>
            <person name="Wang J."/>
            <person name="Lenstra J.A."/>
            <person name="Cooper D.N."/>
            <person name="Wu Y."/>
            <person name="Wang J."/>
            <person name="Shi P."/>
            <person name="Wang J."/>
            <person name="Liu J."/>
        </authorList>
    </citation>
    <scope>NUCLEOTIDE SEQUENCE [LARGE SCALE GENOMIC DNA]</scope>
    <source>
        <strain evidence="5">yakQH1</strain>
    </source>
</reference>
<feature type="compositionally biased region" description="Polar residues" evidence="2">
    <location>
        <begin position="747"/>
        <end position="760"/>
    </location>
</feature>
<organism evidence="4 5">
    <name type="scientific">Bos mutus</name>
    <name type="common">wild yak</name>
    <dbReference type="NCBI Taxonomy" id="72004"/>
    <lineage>
        <taxon>Eukaryota</taxon>
        <taxon>Metazoa</taxon>
        <taxon>Chordata</taxon>
        <taxon>Craniata</taxon>
        <taxon>Vertebrata</taxon>
        <taxon>Euteleostomi</taxon>
        <taxon>Mammalia</taxon>
        <taxon>Eutheria</taxon>
        <taxon>Laurasiatheria</taxon>
        <taxon>Artiodactyla</taxon>
        <taxon>Ruminantia</taxon>
        <taxon>Pecora</taxon>
        <taxon>Bovidae</taxon>
        <taxon>Bovinae</taxon>
        <taxon>Bos</taxon>
    </lineage>
</organism>
<feature type="compositionally biased region" description="Polar residues" evidence="2">
    <location>
        <begin position="469"/>
        <end position="490"/>
    </location>
</feature>
<evidence type="ECO:0000313" key="4">
    <source>
        <dbReference type="EMBL" id="ELR48346.1"/>
    </source>
</evidence>
<dbReference type="GO" id="GO:0006357">
    <property type="term" value="P:regulation of transcription by RNA polymerase II"/>
    <property type="evidence" value="ECO:0007669"/>
    <property type="project" value="TreeGrafter"/>
</dbReference>
<dbReference type="InterPro" id="IPR021950">
    <property type="entry name" value="Spt20"/>
</dbReference>
<proteinExistence type="inferred from homology"/>
<dbReference type="AlphaFoldDB" id="L8HWX8"/>
<feature type="compositionally biased region" description="Low complexity" evidence="2">
    <location>
        <begin position="720"/>
        <end position="746"/>
    </location>
</feature>
<protein>
    <submittedName>
        <fullName evidence="4">Protein FAM48A</fullName>
    </submittedName>
</protein>
<feature type="region of interest" description="Disordered" evidence="2">
    <location>
        <begin position="521"/>
        <end position="575"/>
    </location>
</feature>
<evidence type="ECO:0000256" key="2">
    <source>
        <dbReference type="SAM" id="MobiDB-lite"/>
    </source>
</evidence>